<keyword evidence="5 12" id="KW-0816">Tricarboxylic acid cycle</keyword>
<dbReference type="PANTHER" id="PTHR11835">
    <property type="entry name" value="DECARBOXYLATING DEHYDROGENASES-ISOCITRATE, ISOPROPYLMALATE, TARTRATE"/>
    <property type="match status" value="1"/>
</dbReference>
<evidence type="ECO:0000256" key="4">
    <source>
        <dbReference type="ARBA" id="ARBA00007951"/>
    </source>
</evidence>
<dbReference type="InterPro" id="IPR019818">
    <property type="entry name" value="IsoCit/isopropylmalate_DH_CS"/>
</dbReference>
<dbReference type="EMBL" id="CAHIKZ030005642">
    <property type="protein sequence ID" value="CAE1332630.1"/>
    <property type="molecule type" value="Genomic_DNA"/>
</dbReference>
<dbReference type="InterPro" id="IPR017853">
    <property type="entry name" value="GH"/>
</dbReference>
<dbReference type="GO" id="GO:0006004">
    <property type="term" value="P:fucose metabolic process"/>
    <property type="evidence" value="ECO:0007669"/>
    <property type="project" value="InterPro"/>
</dbReference>
<dbReference type="Gene3D" id="3.40.718.10">
    <property type="entry name" value="Isopropylmalate Dehydrogenase"/>
    <property type="match status" value="1"/>
</dbReference>
<dbReference type="PRINTS" id="PR00741">
    <property type="entry name" value="GLHYDRLASE29"/>
</dbReference>
<dbReference type="FunFam" id="3.20.20.80:FF:000027">
    <property type="entry name" value="Alpha-L-fucosidase"/>
    <property type="match status" value="1"/>
</dbReference>
<dbReference type="NCBIfam" id="TIGR00175">
    <property type="entry name" value="mito_nad_idh"/>
    <property type="match status" value="1"/>
</dbReference>
<keyword evidence="6" id="KW-0732">Signal</keyword>
<dbReference type="PROSITE" id="PS00470">
    <property type="entry name" value="IDH_IMDH"/>
    <property type="match status" value="1"/>
</dbReference>
<dbReference type="Pfam" id="PF16757">
    <property type="entry name" value="Fucosidase_C"/>
    <property type="match status" value="1"/>
</dbReference>
<keyword evidence="9 12" id="KW-0496">Mitochondrion</keyword>
<dbReference type="Proteomes" id="UP000597762">
    <property type="component" value="Unassembled WGS sequence"/>
</dbReference>
<sequence>MALNSRVYQHLALSAIFFVLFFGFSTEVRYEPNWKSLDSRPLPAWFDEAKVGIFLHWGVFSVPSYGSEWFWYYWKAKQTPNYVEFMKRNYPPDFTYADFAPKFTTEFFDPKAWATLFEKAGAKYVVLTSKHHEGFTNWPSKVSWNWNSMDVGPHRDLVGELAKAVKKTSVRFGLYHSLLEWFNPLYLKDKENNFKTQAFVKYKAMPELYELSDDVYWNSTNFLAWLYNESPVKETVCVNDRWGNNTACKHGGFFNCHDRYNPGTLQKKKWENAMTVDRYSWGYRRNLQLWQLLSTEDIIEQLAKTVSCGGNLLVNVGPTHDGLIPPIFQERLLEFGSWLKLNGEAIYGTKPWTYQNDTVTKNVWYTSRRVDHSSIVYAIVLKWPEVQTLHLGSPKFHILDARLVSFATRSIMATVLTSRCLPRFARQISLVASSSINNVHRKYQTSLIKQQATATEPASKPSRRHVITMIPGDGVGPSLMTSVQDVFSAAGVPVDFEEIFISEVQPGQSASTNTVIESFKRNGVGLKGIIATPANSVTGALESLNMRLRRQLDIFANVVWIKSLPGIKSRHSNLDFVVIREQQEGEYSGLEHESIRGVVESLKIITRDNSHRIAKFAFDYAMKNNRKKVTAIHKANIMKLGDGLFLECCKEVAAMYPDIQLETMIVDNCCMQLVSKPDQFDVMVLPNLYGNIVDNLASGLIGGAGVVPGGSFGHNVAIFEPGARHPFAEALGKNIANPTAILLTACRMLRHIHLDYHANVISNAVLKVISDGKVRTPDIGGYSSTTDITLAVIDNLNL</sequence>
<dbReference type="InterPro" id="IPR057739">
    <property type="entry name" value="Glyco_hydro_29_N"/>
</dbReference>
<comment type="subcellular location">
    <subcellularLocation>
        <location evidence="2 12">Mitochondrion</location>
    </subcellularLocation>
</comment>
<evidence type="ECO:0000256" key="7">
    <source>
        <dbReference type="ARBA" id="ARBA00022801"/>
    </source>
</evidence>
<dbReference type="PANTHER" id="PTHR11835:SF42">
    <property type="entry name" value="ISOCITRATE DEHYDROGENASE [NAD] SUBUNIT BETA, MITOCHONDRIAL"/>
    <property type="match status" value="1"/>
</dbReference>
<keyword evidence="10" id="KW-0325">Glycoprotein</keyword>
<accession>A0A812EYA2</accession>
<keyword evidence="7 14" id="KW-0378">Hydrolase</keyword>
<dbReference type="InterPro" id="IPR024084">
    <property type="entry name" value="IsoPropMal-DH-like_dom"/>
</dbReference>
<evidence type="ECO:0000256" key="9">
    <source>
        <dbReference type="ARBA" id="ARBA00023128"/>
    </source>
</evidence>
<dbReference type="GO" id="GO:0051287">
    <property type="term" value="F:NAD binding"/>
    <property type="evidence" value="ECO:0007669"/>
    <property type="project" value="UniProtKB-UniRule"/>
</dbReference>
<organism evidence="14 15">
    <name type="scientific">Acanthosepion pharaonis</name>
    <name type="common">Pharaoh cuttlefish</name>
    <name type="synonym">Sepia pharaonis</name>
    <dbReference type="NCBI Taxonomy" id="158019"/>
    <lineage>
        <taxon>Eukaryota</taxon>
        <taxon>Metazoa</taxon>
        <taxon>Spiralia</taxon>
        <taxon>Lophotrochozoa</taxon>
        <taxon>Mollusca</taxon>
        <taxon>Cephalopoda</taxon>
        <taxon>Coleoidea</taxon>
        <taxon>Decapodiformes</taxon>
        <taxon>Sepiida</taxon>
        <taxon>Sepiina</taxon>
        <taxon>Sepiidae</taxon>
        <taxon>Acanthosepion</taxon>
    </lineage>
</organism>
<reference evidence="14" key="1">
    <citation type="submission" date="2021-01" db="EMBL/GenBank/DDBJ databases">
        <authorList>
            <person name="Li R."/>
            <person name="Bekaert M."/>
        </authorList>
    </citation>
    <scope>NUCLEOTIDE SEQUENCE</scope>
    <source>
        <strain evidence="14">Farmed</strain>
    </source>
</reference>
<evidence type="ECO:0000256" key="3">
    <source>
        <dbReference type="ARBA" id="ARBA00007769"/>
    </source>
</evidence>
<dbReference type="GO" id="GO:0006099">
    <property type="term" value="P:tricarboxylic acid cycle"/>
    <property type="evidence" value="ECO:0007669"/>
    <property type="project" value="UniProtKB-UniRule"/>
</dbReference>
<dbReference type="InterPro" id="IPR004434">
    <property type="entry name" value="Isocitrate_DH_NAD"/>
</dbReference>
<feature type="domain" description="Isopropylmalate dehydrogenase-like" evidence="13">
    <location>
        <begin position="466"/>
        <end position="792"/>
    </location>
</feature>
<dbReference type="SMART" id="SM00812">
    <property type="entry name" value="Alpha_L_fucos"/>
    <property type="match status" value="1"/>
</dbReference>
<dbReference type="Gene3D" id="3.20.20.80">
    <property type="entry name" value="Glycosidases"/>
    <property type="match status" value="1"/>
</dbReference>
<dbReference type="InterPro" id="IPR000933">
    <property type="entry name" value="Glyco_hydro_29"/>
</dbReference>
<evidence type="ECO:0000256" key="11">
    <source>
        <dbReference type="ARBA" id="ARBA00023295"/>
    </source>
</evidence>
<evidence type="ECO:0000256" key="12">
    <source>
        <dbReference type="RuleBase" id="RU361266"/>
    </source>
</evidence>
<comment type="similarity">
    <text evidence="3 12">Belongs to the isocitrate and isopropylmalate dehydrogenases family.</text>
</comment>
<dbReference type="GO" id="GO:0005739">
    <property type="term" value="C:mitochondrion"/>
    <property type="evidence" value="ECO:0007669"/>
    <property type="project" value="UniProtKB-SubCell"/>
</dbReference>
<evidence type="ECO:0000256" key="8">
    <source>
        <dbReference type="ARBA" id="ARBA00022946"/>
    </source>
</evidence>
<dbReference type="Pfam" id="PF01120">
    <property type="entry name" value="Alpha_L_fucos"/>
    <property type="match status" value="1"/>
</dbReference>
<evidence type="ECO:0000256" key="2">
    <source>
        <dbReference type="ARBA" id="ARBA00004173"/>
    </source>
</evidence>
<dbReference type="GO" id="GO:0000287">
    <property type="term" value="F:magnesium ion binding"/>
    <property type="evidence" value="ECO:0007669"/>
    <property type="project" value="UniProtKB-UniRule"/>
</dbReference>
<evidence type="ECO:0000259" key="13">
    <source>
        <dbReference type="SMART" id="SM01329"/>
    </source>
</evidence>
<evidence type="ECO:0000256" key="1">
    <source>
        <dbReference type="ARBA" id="ARBA00004071"/>
    </source>
</evidence>
<dbReference type="FunFam" id="3.40.718.10:FF:000001">
    <property type="entry name" value="Isocitrate dehydrogenase [NAD] subunit, mitochondrial"/>
    <property type="match status" value="1"/>
</dbReference>
<keyword evidence="15" id="KW-1185">Reference proteome</keyword>
<evidence type="ECO:0000313" key="14">
    <source>
        <dbReference type="EMBL" id="CAE1332630.1"/>
    </source>
</evidence>
<dbReference type="GO" id="GO:0016616">
    <property type="term" value="F:oxidoreductase activity, acting on the CH-OH group of donors, NAD or NADP as acceptor"/>
    <property type="evidence" value="ECO:0007669"/>
    <property type="project" value="InterPro"/>
</dbReference>
<evidence type="ECO:0000256" key="6">
    <source>
        <dbReference type="ARBA" id="ARBA00022729"/>
    </source>
</evidence>
<comment type="function">
    <text evidence="1">Alpha-L-fucosidase is responsible for hydrolyzing the alpha-1,6-linked fucose joined to the reducing-end N-acetylglucosamine of the carbohydrate moieties of glycoproteins.</text>
</comment>
<proteinExistence type="inferred from homology"/>
<name>A0A812EYA2_ACAPH</name>
<dbReference type="GO" id="GO:0006102">
    <property type="term" value="P:isocitrate metabolic process"/>
    <property type="evidence" value="ECO:0007669"/>
    <property type="project" value="TreeGrafter"/>
</dbReference>
<comment type="similarity">
    <text evidence="4">Belongs to the glycosyl hydrolase 29 family.</text>
</comment>
<dbReference type="InterPro" id="IPR016286">
    <property type="entry name" value="FUC_metazoa-typ"/>
</dbReference>
<gene>
    <name evidence="14" type="ORF">SPHA_81653</name>
</gene>
<keyword evidence="11 14" id="KW-0326">Glycosidase</keyword>
<evidence type="ECO:0000256" key="5">
    <source>
        <dbReference type="ARBA" id="ARBA00022532"/>
    </source>
</evidence>
<dbReference type="InterPro" id="IPR031919">
    <property type="entry name" value="Fucosidase_C"/>
</dbReference>
<dbReference type="Pfam" id="PF00180">
    <property type="entry name" value="Iso_dh"/>
    <property type="match status" value="1"/>
</dbReference>
<dbReference type="SUPFAM" id="SSF51445">
    <property type="entry name" value="(Trans)glycosidases"/>
    <property type="match status" value="1"/>
</dbReference>
<comment type="caution">
    <text evidence="14">The sequence shown here is derived from an EMBL/GenBank/DDBJ whole genome shotgun (WGS) entry which is preliminary data.</text>
</comment>
<dbReference type="OrthoDB" id="10261637at2759"/>
<dbReference type="SUPFAM" id="SSF53659">
    <property type="entry name" value="Isocitrate/Isopropylmalate dehydrogenase-like"/>
    <property type="match status" value="1"/>
</dbReference>
<keyword evidence="8 12" id="KW-0809">Transit peptide</keyword>
<dbReference type="GO" id="GO:0004560">
    <property type="term" value="F:alpha-L-fucosidase activity"/>
    <property type="evidence" value="ECO:0007669"/>
    <property type="project" value="InterPro"/>
</dbReference>
<evidence type="ECO:0000256" key="10">
    <source>
        <dbReference type="ARBA" id="ARBA00023180"/>
    </source>
</evidence>
<dbReference type="AlphaFoldDB" id="A0A812EYA2"/>
<evidence type="ECO:0000313" key="15">
    <source>
        <dbReference type="Proteomes" id="UP000597762"/>
    </source>
</evidence>
<protein>
    <recommendedName>
        <fullName evidence="12">Isocitrate dehydrogenase [NAD] subunit, mitochondrial</fullName>
    </recommendedName>
</protein>
<dbReference type="SMART" id="SM01329">
    <property type="entry name" value="Iso_dh"/>
    <property type="match status" value="1"/>
</dbReference>